<dbReference type="OrthoDB" id="4620468at2"/>
<keyword evidence="1" id="KW-0238">DNA-binding</keyword>
<proteinExistence type="predicted"/>
<sequence>MVMGGHPQRGRPITGVPQAARMLGRDVRTVRRMIESGELEGGASLAHKRRQWFVYTDQPLLQTQGRAPAARPEHGEIAALRAENADLRARAMAAEEGERLLLAGQATLRDALRQSQSTLAAVMAANENMLRGADGYRMAADGYRGAADEFRQGAAGYVEVVKQAQATIGMLENVLESYSDTISQHITPGHAGALNT</sequence>
<dbReference type="Proteomes" id="UP000192601">
    <property type="component" value="Unassembled WGS sequence"/>
</dbReference>
<keyword evidence="2" id="KW-1185">Reference proteome</keyword>
<reference evidence="1 2" key="1">
    <citation type="submission" date="2017-02" db="EMBL/GenBank/DDBJ databases">
        <title>The new phylogeny of genus Mycobacterium.</title>
        <authorList>
            <person name="Tortoli E."/>
            <person name="Trovato A."/>
            <person name="Cirillo D.M."/>
        </authorList>
    </citation>
    <scope>NUCLEOTIDE SEQUENCE [LARGE SCALE GENOMIC DNA]</scope>
    <source>
        <strain evidence="1 2">DSM 43992</strain>
    </source>
</reference>
<organism evidence="1 2">
    <name type="scientific">Mycobacterium scrofulaceum</name>
    <dbReference type="NCBI Taxonomy" id="1783"/>
    <lineage>
        <taxon>Bacteria</taxon>
        <taxon>Bacillati</taxon>
        <taxon>Actinomycetota</taxon>
        <taxon>Actinomycetes</taxon>
        <taxon>Mycobacteriales</taxon>
        <taxon>Mycobacteriaceae</taxon>
        <taxon>Mycobacterium</taxon>
    </lineage>
</organism>
<evidence type="ECO:0000313" key="1">
    <source>
        <dbReference type="EMBL" id="ORB70529.1"/>
    </source>
</evidence>
<accession>A0A1X0K7P9</accession>
<dbReference type="RefSeq" id="WP_047323886.1">
    <property type="nucleotide sequence ID" value="NZ_MVIJ01000047.1"/>
</dbReference>
<protein>
    <submittedName>
        <fullName evidence="1">DNA-binding protein</fullName>
    </submittedName>
</protein>
<gene>
    <name evidence="1" type="ORF">BST44_23280</name>
</gene>
<dbReference type="GO" id="GO:0003677">
    <property type="term" value="F:DNA binding"/>
    <property type="evidence" value="ECO:0007669"/>
    <property type="project" value="UniProtKB-KW"/>
</dbReference>
<dbReference type="EMBL" id="MVIJ01000047">
    <property type="protein sequence ID" value="ORB70529.1"/>
    <property type="molecule type" value="Genomic_DNA"/>
</dbReference>
<comment type="caution">
    <text evidence="1">The sequence shown here is derived from an EMBL/GenBank/DDBJ whole genome shotgun (WGS) entry which is preliminary data.</text>
</comment>
<dbReference type="AlphaFoldDB" id="A0A1X0K7P9"/>
<evidence type="ECO:0000313" key="2">
    <source>
        <dbReference type="Proteomes" id="UP000192601"/>
    </source>
</evidence>
<name>A0A1X0K7P9_MYCSC</name>